<comment type="caution">
    <text evidence="1">The sequence shown here is derived from an EMBL/GenBank/DDBJ whole genome shotgun (WGS) entry which is preliminary data.</text>
</comment>
<dbReference type="EMBL" id="NBWU01000001">
    <property type="protein sequence ID" value="PCE65728.1"/>
    <property type="molecule type" value="Genomic_DNA"/>
</dbReference>
<dbReference type="RefSeq" id="WP_097441258.1">
    <property type="nucleotide sequence ID" value="NZ_NBWU01000001.1"/>
</dbReference>
<dbReference type="InterPro" id="IPR015943">
    <property type="entry name" value="WD40/YVTN_repeat-like_dom_sf"/>
</dbReference>
<dbReference type="Proteomes" id="UP000219559">
    <property type="component" value="Unassembled WGS sequence"/>
</dbReference>
<dbReference type="InterPro" id="IPR011047">
    <property type="entry name" value="Quinoprotein_ADH-like_sf"/>
</dbReference>
<dbReference type="Gene3D" id="2.130.10.10">
    <property type="entry name" value="YVTN repeat-like/Quinoprotein amine dehydrogenase"/>
    <property type="match status" value="1"/>
</dbReference>
<name>A0A2A4GCM1_9FLAO</name>
<evidence type="ECO:0000313" key="2">
    <source>
        <dbReference type="Proteomes" id="UP000219559"/>
    </source>
</evidence>
<gene>
    <name evidence="1" type="ORF">B7P33_00020</name>
</gene>
<proteinExistence type="predicted"/>
<reference evidence="1 2" key="1">
    <citation type="submission" date="2017-04" db="EMBL/GenBank/DDBJ databases">
        <title>A new member of the family Flavobacteriaceae isolated from ascidians.</title>
        <authorList>
            <person name="Chen L."/>
        </authorList>
    </citation>
    <scope>NUCLEOTIDE SEQUENCE [LARGE SCALE GENOMIC DNA]</scope>
    <source>
        <strain evidence="1 2">HQA918</strain>
    </source>
</reference>
<evidence type="ECO:0000313" key="1">
    <source>
        <dbReference type="EMBL" id="PCE65728.1"/>
    </source>
</evidence>
<dbReference type="OrthoDB" id="1093345at2"/>
<dbReference type="SUPFAM" id="SSF50998">
    <property type="entry name" value="Quinoprotein alcohol dehydrogenase-like"/>
    <property type="match status" value="1"/>
</dbReference>
<organism evidence="1 2">
    <name type="scientific">Sediminicola luteus</name>
    <dbReference type="NCBI Taxonomy" id="319238"/>
    <lineage>
        <taxon>Bacteria</taxon>
        <taxon>Pseudomonadati</taxon>
        <taxon>Bacteroidota</taxon>
        <taxon>Flavobacteriia</taxon>
        <taxon>Flavobacteriales</taxon>
        <taxon>Flavobacteriaceae</taxon>
        <taxon>Sediminicola</taxon>
    </lineage>
</organism>
<accession>A0A2A4GCM1</accession>
<sequence>MPYRQQLLLVFIGLFVFTACKKTVSSTYPILDTVPQHTEVLISIQDFAQLKKGLAENTALQQLKNTPIYKSLRGELQVLDSVVFPEESLLAFLPLGENRYDYLISLPSDGIAGFKGNMALDSVLEIDYQGEKITRFYLKDKEMFATELNRYTLVSPSAIVIENSIRNQGKKPGDTSLEKLFKLSQNRKTASIFLRSTENSGWTSAFLKKGNHRLVSGFSDWYALDLTPQASGLQFNGVALPKDSLQNLGNLFKGMPALDHGAQDIAPLNSRGLLSFTFGDFDRFLRNQQRYLSLGKPKAPHFSGTEELAISWLAEGKVALLKSFDGEALDAFLTPLQSNSETYQEYQITALKSGDFLTEYFNPLIRDFTASHMTVIGDYTLFSNKPEALKAVIRNFKKGTVFSGSPVYIDGRNSLSTRSAILFLAKGGFLQRLVNADNFKNFAWDDSALAKQSLAVQVVPESDFVHTYLHLKDIEEQSSTHAVSPLFSFPLEADLVFGPQFVTNHRSRKQEIVAQDANNTLYLISSKGELLWKKQLGGPVQGDMAQVDLYKNGKLQLAFTTDEQFMILDRNGKVVAPFEMSFPGGNLNPLAVFDYDGTKDYRFVITQGRKIRMYNNQGSIVKGFTHTEASAPIPSAPRHFRLGRKDYLVFAEGNALKIRNRVGKERVKNKASIEFTELPIFIYQDKFSAIDKKGNLVQVDEKGGLARTPLNLSTDFGVDATNKTFVSISENILSIRGKKTELDFGVYSKPKIIYRNNKIYVGLTDIQHEKVYLFDSQSRPIKGFPLFGVSAMDIGQMDADQNLELVFAETKNLISVYKM</sequence>
<dbReference type="PROSITE" id="PS51257">
    <property type="entry name" value="PROKAR_LIPOPROTEIN"/>
    <property type="match status" value="1"/>
</dbReference>
<dbReference type="AlphaFoldDB" id="A0A2A4GCM1"/>
<protein>
    <submittedName>
        <fullName evidence="1">Uncharacterized protein</fullName>
    </submittedName>
</protein>
<keyword evidence="2" id="KW-1185">Reference proteome</keyword>